<reference evidence="4" key="1">
    <citation type="journal article" date="2014" name="Nat. Genet.">
        <title>The genome of the stress-tolerant wild tomato species Solanum pennellii.</title>
        <authorList>
            <person name="Bolger A."/>
            <person name="Scossa F."/>
            <person name="Bolger M.E."/>
            <person name="Lanz C."/>
            <person name="Maumus F."/>
            <person name="Tohge T."/>
            <person name="Quesneville H."/>
            <person name="Alseekh S."/>
            <person name="Sorensen I."/>
            <person name="Lichtenstein G."/>
            <person name="Fich E.A."/>
            <person name="Conte M."/>
            <person name="Keller H."/>
            <person name="Schneeberger K."/>
            <person name="Schwacke R."/>
            <person name="Ofner I."/>
            <person name="Vrebalov J."/>
            <person name="Xu Y."/>
            <person name="Osorio S."/>
            <person name="Aflitos S.A."/>
            <person name="Schijlen E."/>
            <person name="Jimenez-Gomez J.M."/>
            <person name="Ryngajllo M."/>
            <person name="Kimura S."/>
            <person name="Kumar R."/>
            <person name="Koenig D."/>
            <person name="Headland L.R."/>
            <person name="Maloof J.N."/>
            <person name="Sinha N."/>
            <person name="van Ham R.C."/>
            <person name="Lankhorst R.K."/>
            <person name="Mao L."/>
            <person name="Vogel A."/>
            <person name="Arsova B."/>
            <person name="Panstruga R."/>
            <person name="Fei Z."/>
            <person name="Rose J.K."/>
            <person name="Zamir D."/>
            <person name="Carrari F."/>
            <person name="Giovannoni J.J."/>
            <person name="Weigel D."/>
            <person name="Usadel B."/>
            <person name="Fernie A.R."/>
        </authorList>
    </citation>
    <scope>NUCLEOTIDE SEQUENCE [LARGE SCALE GENOMIC DNA]</scope>
    <source>
        <strain evidence="4">cv. LA0716</strain>
    </source>
</reference>
<name>A0ABM1GTZ9_SOLPN</name>
<dbReference type="InterPro" id="IPR029058">
    <property type="entry name" value="AB_hydrolase_fold"/>
</dbReference>
<dbReference type="Gene3D" id="3.40.50.1820">
    <property type="entry name" value="alpha/beta hydrolase"/>
    <property type="match status" value="1"/>
</dbReference>
<evidence type="ECO:0000256" key="1">
    <source>
        <dbReference type="ARBA" id="ARBA00010515"/>
    </source>
</evidence>
<feature type="domain" description="Alpha/beta hydrolase fold-3" evidence="3">
    <location>
        <begin position="11"/>
        <end position="66"/>
    </location>
</feature>
<comment type="similarity">
    <text evidence="1">Belongs to the 'GDXG' lipolytic enzyme family.</text>
</comment>
<dbReference type="RefSeq" id="XP_015075988.1">
    <property type="nucleotide sequence ID" value="XM_015220502.1"/>
</dbReference>
<reference evidence="5" key="2">
    <citation type="submission" date="2025-08" db="UniProtKB">
        <authorList>
            <consortium name="RefSeq"/>
        </authorList>
    </citation>
    <scope>IDENTIFICATION</scope>
</reference>
<evidence type="ECO:0000313" key="4">
    <source>
        <dbReference type="Proteomes" id="UP000694930"/>
    </source>
</evidence>
<dbReference type="PROSITE" id="PS01174">
    <property type="entry name" value="LIPASE_GDXG_SER"/>
    <property type="match status" value="1"/>
</dbReference>
<proteinExistence type="inferred from homology"/>
<evidence type="ECO:0000313" key="5">
    <source>
        <dbReference type="RefSeq" id="XP_015075988.1"/>
    </source>
</evidence>
<feature type="active site" evidence="2">
    <location>
        <position position="25"/>
    </location>
</feature>
<gene>
    <name evidence="5" type="primary">LOC107020208</name>
</gene>
<sequence>MGFSGKCTMAEMSSDFSTVFLSGDSSGANIAHIIMMRASIDEDHKLEVGDNLNLVGMALTHPFSETMNQIEFGRIFALKIPILMTVDAIQ</sequence>
<dbReference type="Proteomes" id="UP000694930">
    <property type="component" value="Chromosome 5"/>
</dbReference>
<protein>
    <submittedName>
        <fullName evidence="5">Probable carboxylesterase 12</fullName>
    </submittedName>
</protein>
<dbReference type="Pfam" id="PF07859">
    <property type="entry name" value="Abhydrolase_3"/>
    <property type="match status" value="1"/>
</dbReference>
<dbReference type="GeneID" id="107020208"/>
<evidence type="ECO:0000256" key="2">
    <source>
        <dbReference type="PROSITE-ProRule" id="PRU10038"/>
    </source>
</evidence>
<accession>A0ABM1GTZ9</accession>
<dbReference type="InterPro" id="IPR013094">
    <property type="entry name" value="AB_hydrolase_3"/>
</dbReference>
<evidence type="ECO:0000259" key="3">
    <source>
        <dbReference type="Pfam" id="PF07859"/>
    </source>
</evidence>
<organism evidence="4 5">
    <name type="scientific">Solanum pennellii</name>
    <name type="common">Tomato</name>
    <name type="synonym">Lycopersicon pennellii</name>
    <dbReference type="NCBI Taxonomy" id="28526"/>
    <lineage>
        <taxon>Eukaryota</taxon>
        <taxon>Viridiplantae</taxon>
        <taxon>Streptophyta</taxon>
        <taxon>Embryophyta</taxon>
        <taxon>Tracheophyta</taxon>
        <taxon>Spermatophyta</taxon>
        <taxon>Magnoliopsida</taxon>
        <taxon>eudicotyledons</taxon>
        <taxon>Gunneridae</taxon>
        <taxon>Pentapetalae</taxon>
        <taxon>asterids</taxon>
        <taxon>lamiids</taxon>
        <taxon>Solanales</taxon>
        <taxon>Solanaceae</taxon>
        <taxon>Solanoideae</taxon>
        <taxon>Solaneae</taxon>
        <taxon>Solanum</taxon>
        <taxon>Solanum subgen. Lycopersicon</taxon>
    </lineage>
</organism>
<dbReference type="InterPro" id="IPR033140">
    <property type="entry name" value="Lipase_GDXG_put_SER_AS"/>
</dbReference>
<keyword evidence="4" id="KW-1185">Reference proteome</keyword>